<accession>A0AAN8A6W9</accession>
<evidence type="ECO:0000313" key="2">
    <source>
        <dbReference type="Proteomes" id="UP001310594"/>
    </source>
</evidence>
<dbReference type="Proteomes" id="UP001310594">
    <property type="component" value="Unassembled WGS sequence"/>
</dbReference>
<comment type="caution">
    <text evidence="1">The sequence shown here is derived from an EMBL/GenBank/DDBJ whole genome shotgun (WGS) entry which is preliminary data.</text>
</comment>
<organism evidence="1 2">
    <name type="scientific">Elasticomyces elasticus</name>
    <dbReference type="NCBI Taxonomy" id="574655"/>
    <lineage>
        <taxon>Eukaryota</taxon>
        <taxon>Fungi</taxon>
        <taxon>Dikarya</taxon>
        <taxon>Ascomycota</taxon>
        <taxon>Pezizomycotina</taxon>
        <taxon>Dothideomycetes</taxon>
        <taxon>Dothideomycetidae</taxon>
        <taxon>Mycosphaerellales</taxon>
        <taxon>Teratosphaeriaceae</taxon>
        <taxon>Elasticomyces</taxon>
    </lineage>
</organism>
<dbReference type="AlphaFoldDB" id="A0AAN8A6W9"/>
<dbReference type="EMBL" id="JAVRQU010000001">
    <property type="protein sequence ID" value="KAK5708243.1"/>
    <property type="molecule type" value="Genomic_DNA"/>
</dbReference>
<evidence type="ECO:0000313" key="1">
    <source>
        <dbReference type="EMBL" id="KAK5708243.1"/>
    </source>
</evidence>
<sequence>MTLIDTPTLNAFAGSTHRIERKMDEEQAEPSSDAFTMLDRHIIKRIAAVDEPRKMTWCCKVFTPLFELATLPGGALQAVKHAMVLADVCDSLTKRTGWGSMLGQDCRVFSDMDWNLNIILTANWQSLIDPQADDGWNPSVLLDQIRTPCTAVQAPGHFTGKMYFCRSVRLLKACRARRNAMVRILVVVGHRFPSELVELIGEESYDRKKWALLVKG</sequence>
<proteinExistence type="predicted"/>
<name>A0AAN8A6W9_9PEZI</name>
<reference evidence="1" key="1">
    <citation type="submission" date="2023-08" db="EMBL/GenBank/DDBJ databases">
        <title>Black Yeasts Isolated from many extreme environments.</title>
        <authorList>
            <person name="Coleine C."/>
            <person name="Stajich J.E."/>
            <person name="Selbmann L."/>
        </authorList>
    </citation>
    <scope>NUCLEOTIDE SEQUENCE</scope>
    <source>
        <strain evidence="1">CCFEE 5810</strain>
    </source>
</reference>
<gene>
    <name evidence="1" type="ORF">LTR97_000783</name>
</gene>
<protein>
    <submittedName>
        <fullName evidence="1">Uncharacterized protein</fullName>
    </submittedName>
</protein>